<gene>
    <name evidence="6" type="ORF">UFOPK2754_00726</name>
    <name evidence="7" type="ORF">UFOPK3139_01481</name>
    <name evidence="8" type="ORF">UFOPK3543_00239</name>
    <name evidence="9" type="ORF">UFOPK3967_00709</name>
</gene>
<comment type="similarity">
    <text evidence="5">Belongs to the PTH family.</text>
</comment>
<organism evidence="7">
    <name type="scientific">freshwater metagenome</name>
    <dbReference type="NCBI Taxonomy" id="449393"/>
    <lineage>
        <taxon>unclassified sequences</taxon>
        <taxon>metagenomes</taxon>
        <taxon>ecological metagenomes</taxon>
    </lineage>
</organism>
<dbReference type="HAMAP" id="MF_00083">
    <property type="entry name" value="Pept_tRNA_hydro_bact"/>
    <property type="match status" value="1"/>
</dbReference>
<dbReference type="GO" id="GO:0004045">
    <property type="term" value="F:peptidyl-tRNA hydrolase activity"/>
    <property type="evidence" value="ECO:0007669"/>
    <property type="project" value="UniProtKB-EC"/>
</dbReference>
<dbReference type="InterPro" id="IPR036416">
    <property type="entry name" value="Pept_tRNA_hydro_sf"/>
</dbReference>
<accession>A0A6J7AED4</accession>
<reference evidence="7" key="1">
    <citation type="submission" date="2020-05" db="EMBL/GenBank/DDBJ databases">
        <authorList>
            <person name="Chiriac C."/>
            <person name="Salcher M."/>
            <person name="Ghai R."/>
            <person name="Kavagutti S V."/>
        </authorList>
    </citation>
    <scope>NUCLEOTIDE SEQUENCE</scope>
</reference>
<dbReference type="AlphaFoldDB" id="A0A6J7AED4"/>
<dbReference type="Gene3D" id="3.40.50.1470">
    <property type="entry name" value="Peptidyl-tRNA hydrolase"/>
    <property type="match status" value="1"/>
</dbReference>
<dbReference type="InterPro" id="IPR018171">
    <property type="entry name" value="Pept_tRNA_hydro_CS"/>
</dbReference>
<dbReference type="PROSITE" id="PS01195">
    <property type="entry name" value="PEPT_TRNA_HYDROL_1"/>
    <property type="match status" value="1"/>
</dbReference>
<dbReference type="SUPFAM" id="SSF53178">
    <property type="entry name" value="Peptidyl-tRNA hydrolase-like"/>
    <property type="match status" value="1"/>
</dbReference>
<evidence type="ECO:0000313" key="9">
    <source>
        <dbReference type="EMBL" id="CAB4986327.1"/>
    </source>
</evidence>
<sequence length="198" mass="21058">MAERTGTPADLLVVGLGNPGAEFAGTRHNVGAEVIDLLAKRHGGQLKKAKERALVAEVLIGPNRVTLAFPITYMNESGQAVGPLVRRHGIDDLHRLVIVHDELDLPVGRLRVKVGGGLAGNNGLRSIKAHLKTDEFVRVRIGIGKPPSADQGADHVLRRPSKAEREELAVMCERAADAVEAILADGADAAMARFNGQP</sequence>
<dbReference type="EMBL" id="CAFBOS010000030">
    <property type="protein sequence ID" value="CAB4986327.1"/>
    <property type="molecule type" value="Genomic_DNA"/>
</dbReference>
<keyword evidence="4" id="KW-0694">RNA-binding</keyword>
<dbReference type="EMBL" id="CAEZYR010000018">
    <property type="protein sequence ID" value="CAB4734560.1"/>
    <property type="molecule type" value="Genomic_DNA"/>
</dbReference>
<keyword evidence="2" id="KW-0820">tRNA-binding</keyword>
<dbReference type="EMBL" id="CAFABA010000056">
    <property type="protein sequence ID" value="CAB4831147.1"/>
    <property type="molecule type" value="Genomic_DNA"/>
</dbReference>
<dbReference type="NCBIfam" id="TIGR00447">
    <property type="entry name" value="pth"/>
    <property type="match status" value="1"/>
</dbReference>
<dbReference type="PANTHER" id="PTHR17224">
    <property type="entry name" value="PEPTIDYL-TRNA HYDROLASE"/>
    <property type="match status" value="1"/>
</dbReference>
<dbReference type="Pfam" id="PF01195">
    <property type="entry name" value="Pept_tRNA_hydro"/>
    <property type="match status" value="1"/>
</dbReference>
<evidence type="ECO:0000256" key="2">
    <source>
        <dbReference type="ARBA" id="ARBA00022555"/>
    </source>
</evidence>
<evidence type="ECO:0000313" key="8">
    <source>
        <dbReference type="EMBL" id="CAB4890677.1"/>
    </source>
</evidence>
<dbReference type="CDD" id="cd00462">
    <property type="entry name" value="PTH"/>
    <property type="match status" value="1"/>
</dbReference>
<name>A0A6J7AED4_9ZZZZ</name>
<evidence type="ECO:0000256" key="1">
    <source>
        <dbReference type="ARBA" id="ARBA00013260"/>
    </source>
</evidence>
<evidence type="ECO:0000256" key="4">
    <source>
        <dbReference type="ARBA" id="ARBA00022884"/>
    </source>
</evidence>
<dbReference type="GO" id="GO:0000049">
    <property type="term" value="F:tRNA binding"/>
    <property type="evidence" value="ECO:0007669"/>
    <property type="project" value="UniProtKB-KW"/>
</dbReference>
<protein>
    <recommendedName>
        <fullName evidence="1">peptidyl-tRNA hydrolase</fullName>
        <ecNumber evidence="1">3.1.1.29</ecNumber>
    </recommendedName>
</protein>
<dbReference type="InterPro" id="IPR001328">
    <property type="entry name" value="Pept_tRNA_hydro"/>
</dbReference>
<evidence type="ECO:0000313" key="7">
    <source>
        <dbReference type="EMBL" id="CAB4831147.1"/>
    </source>
</evidence>
<keyword evidence="3" id="KW-0378">Hydrolase</keyword>
<dbReference type="FunFam" id="3.40.50.1470:FF:000001">
    <property type="entry name" value="Peptidyl-tRNA hydrolase"/>
    <property type="match status" value="1"/>
</dbReference>
<dbReference type="PANTHER" id="PTHR17224:SF1">
    <property type="entry name" value="PEPTIDYL-TRNA HYDROLASE"/>
    <property type="match status" value="1"/>
</dbReference>
<evidence type="ECO:0000313" key="6">
    <source>
        <dbReference type="EMBL" id="CAB4734560.1"/>
    </source>
</evidence>
<evidence type="ECO:0000256" key="5">
    <source>
        <dbReference type="ARBA" id="ARBA00038063"/>
    </source>
</evidence>
<proteinExistence type="inferred from homology"/>
<dbReference type="EMBL" id="CAFBMH010000004">
    <property type="protein sequence ID" value="CAB4890677.1"/>
    <property type="molecule type" value="Genomic_DNA"/>
</dbReference>
<dbReference type="EC" id="3.1.1.29" evidence="1"/>
<evidence type="ECO:0000256" key="3">
    <source>
        <dbReference type="ARBA" id="ARBA00022801"/>
    </source>
</evidence>